<evidence type="ECO:0000256" key="8">
    <source>
        <dbReference type="ARBA" id="ARBA00023136"/>
    </source>
</evidence>
<dbReference type="RefSeq" id="WP_205458831.1">
    <property type="nucleotide sequence ID" value="NZ_JAFHKK010000009.1"/>
</dbReference>
<dbReference type="NCBIfam" id="TIGR01726">
    <property type="entry name" value="HEQRo_perm_3TM"/>
    <property type="match status" value="1"/>
</dbReference>
<reference evidence="11 12" key="2">
    <citation type="submission" date="2021-02" db="EMBL/GenBank/DDBJ databases">
        <title>Sulfurospirillum tamanensis sp. nov.</title>
        <authorList>
            <person name="Frolova A."/>
            <person name="Merkel A."/>
            <person name="Slobodkin A."/>
        </authorList>
    </citation>
    <scope>NUCLEOTIDE SEQUENCE [LARGE SCALE GENOMIC DNA]</scope>
    <source>
        <strain evidence="11 12">T05b</strain>
    </source>
</reference>
<feature type="transmembrane region" description="Helical" evidence="9">
    <location>
        <begin position="52"/>
        <end position="74"/>
    </location>
</feature>
<dbReference type="PANTHER" id="PTHR30614">
    <property type="entry name" value="MEMBRANE COMPONENT OF AMINO ACID ABC TRANSPORTER"/>
    <property type="match status" value="1"/>
</dbReference>
<evidence type="ECO:0000256" key="5">
    <source>
        <dbReference type="ARBA" id="ARBA00022692"/>
    </source>
</evidence>
<sequence length="221" mass="24621">MNFGAVWGNLGFLLEASWLTIYLSFLSFLVALAIGVLIGTWRALGAPRGIEWIMVTYIEIFRGTPLLVQLFFIYYGLPQVGIAMSAHHAAILGLSLNFGAYMSEIVRSGMGAIDYGQHEAARALGMNAWVRLRYIIYPQALRITLPPLTNTYAAILKDSSLVSVLSITELTRAGQLIYVRTYEPFEIYLTLAVFYFVMTFSISRVARLLEIRLSGGYAQKG</sequence>
<dbReference type="SUPFAM" id="SSF161098">
    <property type="entry name" value="MetI-like"/>
    <property type="match status" value="1"/>
</dbReference>
<keyword evidence="7 9" id="KW-1133">Transmembrane helix</keyword>
<accession>A0ABS2WRP6</accession>
<dbReference type="Pfam" id="PF00528">
    <property type="entry name" value="BPD_transp_1"/>
    <property type="match status" value="1"/>
</dbReference>
<protein>
    <submittedName>
        <fullName evidence="11">Amino acid ABC transporter permease</fullName>
    </submittedName>
</protein>
<name>A0ABS2WRP6_9BACT</name>
<dbReference type="InterPro" id="IPR000515">
    <property type="entry name" value="MetI-like"/>
</dbReference>
<dbReference type="InterPro" id="IPR043429">
    <property type="entry name" value="ArtM/GltK/GlnP/TcyL/YhdX-like"/>
</dbReference>
<keyword evidence="3 9" id="KW-0813">Transport</keyword>
<proteinExistence type="inferred from homology"/>
<dbReference type="Gene3D" id="1.10.3720.10">
    <property type="entry name" value="MetI-like"/>
    <property type="match status" value="1"/>
</dbReference>
<comment type="caution">
    <text evidence="11">The sequence shown here is derived from an EMBL/GenBank/DDBJ whole genome shotgun (WGS) entry which is preliminary data.</text>
</comment>
<dbReference type="PROSITE" id="PS50928">
    <property type="entry name" value="ABC_TM1"/>
    <property type="match status" value="1"/>
</dbReference>
<reference evidence="11 12" key="3">
    <citation type="submission" date="2021-02" db="EMBL/GenBank/DDBJ databases">
        <authorList>
            <person name="Merkel A.Y."/>
        </authorList>
    </citation>
    <scope>NUCLEOTIDE SEQUENCE [LARGE SCALE GENOMIC DNA]</scope>
    <source>
        <strain evidence="11 12">T05b</strain>
    </source>
</reference>
<gene>
    <name evidence="11" type="ORF">JWV37_05790</name>
</gene>
<reference evidence="12" key="1">
    <citation type="submission" date="2021-02" db="EMBL/GenBank/DDBJ databases">
        <title>Sulfurospirillum tamanensis sp. nov.</title>
        <authorList>
            <person name="Merkel A.Y."/>
        </authorList>
    </citation>
    <scope>NUCLEOTIDE SEQUENCE [LARGE SCALE GENOMIC DNA]</scope>
    <source>
        <strain evidence="12">T05b</strain>
    </source>
</reference>
<dbReference type="CDD" id="cd06261">
    <property type="entry name" value="TM_PBP2"/>
    <property type="match status" value="1"/>
</dbReference>
<evidence type="ECO:0000256" key="7">
    <source>
        <dbReference type="ARBA" id="ARBA00022989"/>
    </source>
</evidence>
<dbReference type="EMBL" id="JAFHKK010000009">
    <property type="protein sequence ID" value="MBN2964282.1"/>
    <property type="molecule type" value="Genomic_DNA"/>
</dbReference>
<keyword evidence="4" id="KW-1003">Cell membrane</keyword>
<dbReference type="PANTHER" id="PTHR30614:SF0">
    <property type="entry name" value="L-CYSTINE TRANSPORT SYSTEM PERMEASE PROTEIN TCYL"/>
    <property type="match status" value="1"/>
</dbReference>
<organism evidence="11 12">
    <name type="scientific">Sulfurospirillum tamanense</name>
    <dbReference type="NCBI Taxonomy" id="2813362"/>
    <lineage>
        <taxon>Bacteria</taxon>
        <taxon>Pseudomonadati</taxon>
        <taxon>Campylobacterota</taxon>
        <taxon>Epsilonproteobacteria</taxon>
        <taxon>Campylobacterales</taxon>
        <taxon>Sulfurospirillaceae</taxon>
        <taxon>Sulfurospirillum</taxon>
    </lineage>
</organism>
<feature type="domain" description="ABC transmembrane type-1" evidence="10">
    <location>
        <begin position="17"/>
        <end position="206"/>
    </location>
</feature>
<feature type="transmembrane region" description="Helical" evidence="9">
    <location>
        <begin position="187"/>
        <end position="206"/>
    </location>
</feature>
<keyword evidence="12" id="KW-1185">Reference proteome</keyword>
<evidence type="ECO:0000256" key="2">
    <source>
        <dbReference type="ARBA" id="ARBA00010072"/>
    </source>
</evidence>
<feature type="transmembrane region" description="Helical" evidence="9">
    <location>
        <begin position="80"/>
        <end position="100"/>
    </location>
</feature>
<evidence type="ECO:0000256" key="4">
    <source>
        <dbReference type="ARBA" id="ARBA00022475"/>
    </source>
</evidence>
<comment type="subcellular location">
    <subcellularLocation>
        <location evidence="1">Cell inner membrane</location>
        <topology evidence="1">Multi-pass membrane protein</topology>
    </subcellularLocation>
    <subcellularLocation>
        <location evidence="9">Cell membrane</location>
        <topology evidence="9">Multi-pass membrane protein</topology>
    </subcellularLocation>
</comment>
<feature type="transmembrane region" description="Helical" evidence="9">
    <location>
        <begin position="20"/>
        <end position="40"/>
    </location>
</feature>
<evidence type="ECO:0000259" key="10">
    <source>
        <dbReference type="PROSITE" id="PS50928"/>
    </source>
</evidence>
<evidence type="ECO:0000313" key="12">
    <source>
        <dbReference type="Proteomes" id="UP000703590"/>
    </source>
</evidence>
<keyword evidence="8 9" id="KW-0472">Membrane</keyword>
<evidence type="ECO:0000256" key="9">
    <source>
        <dbReference type="RuleBase" id="RU363032"/>
    </source>
</evidence>
<keyword evidence="6" id="KW-0029">Amino-acid transport</keyword>
<dbReference type="InterPro" id="IPR035906">
    <property type="entry name" value="MetI-like_sf"/>
</dbReference>
<evidence type="ECO:0000256" key="1">
    <source>
        <dbReference type="ARBA" id="ARBA00004429"/>
    </source>
</evidence>
<evidence type="ECO:0000313" key="11">
    <source>
        <dbReference type="EMBL" id="MBN2964282.1"/>
    </source>
</evidence>
<dbReference type="Proteomes" id="UP000703590">
    <property type="component" value="Unassembled WGS sequence"/>
</dbReference>
<keyword evidence="5 9" id="KW-0812">Transmembrane</keyword>
<evidence type="ECO:0000256" key="6">
    <source>
        <dbReference type="ARBA" id="ARBA00022970"/>
    </source>
</evidence>
<comment type="similarity">
    <text evidence="2">Belongs to the binding-protein-dependent transport system permease family. HisMQ subfamily.</text>
</comment>
<evidence type="ECO:0000256" key="3">
    <source>
        <dbReference type="ARBA" id="ARBA00022448"/>
    </source>
</evidence>
<dbReference type="InterPro" id="IPR010065">
    <property type="entry name" value="AA_ABC_transptr_permease_3TM"/>
</dbReference>